<dbReference type="InterPro" id="IPR050319">
    <property type="entry name" value="ABC_transp_ATP-bind"/>
</dbReference>
<dbReference type="InterPro" id="IPR027417">
    <property type="entry name" value="P-loop_NTPase"/>
</dbReference>
<accession>A0ABN1AEY6</accession>
<dbReference type="Proteomes" id="UP001499895">
    <property type="component" value="Unassembled WGS sequence"/>
</dbReference>
<dbReference type="SUPFAM" id="SSF52540">
    <property type="entry name" value="P-loop containing nucleoside triphosphate hydrolases"/>
    <property type="match status" value="2"/>
</dbReference>
<dbReference type="InterPro" id="IPR003439">
    <property type="entry name" value="ABC_transporter-like_ATP-bd"/>
</dbReference>
<dbReference type="EMBL" id="BAAAHB010000048">
    <property type="protein sequence ID" value="GAA0474855.1"/>
    <property type="molecule type" value="Genomic_DNA"/>
</dbReference>
<dbReference type="Pfam" id="PF08352">
    <property type="entry name" value="oligo_HPY"/>
    <property type="match status" value="1"/>
</dbReference>
<dbReference type="PANTHER" id="PTHR43776">
    <property type="entry name" value="TRANSPORT ATP-BINDING PROTEIN"/>
    <property type="match status" value="1"/>
</dbReference>
<dbReference type="NCBIfam" id="NF008453">
    <property type="entry name" value="PRK11308.1"/>
    <property type="match status" value="2"/>
</dbReference>
<sequence length="695" mass="70422">MTEVFGPGAVSGGPPSDPVLRVRDLAVSFTGRGRTVTAVHGLSFDLARGEVLGLVGESGSGKSTVGLAAMGLHDAARTRVSGSISVGGTEIVGAPDSAVRALRGARIAMVFQDALAALSPFHPVGAQIAEAYRIHSGAGRAAGRARAAEMLDRVGIPATRARDYPHQFSGGMRQRVMIAMALVNAPDVLIADEPTTALDARVQRQVLSLLAELREESGTAVLLITHDVGVVAGTCDRMLVMRNGHLVESGPADTLLTNAQHPYTRALIDAAPTLETVPGVRLPVAFAAGPDDGPAAGGGVGCGAGSLVSAATAGRPAADAGGAGPAAAGGVGCDAGSLLSAATAGRPTADAGGAGPALAGGAVPVAVSVDTGLPPAGHRALPVAAGKGAGPSPAGAGPALAGGAVPVAVSVDTGPPSAGHRVLPVAAAKGAGPSPAGLAEVIDLHVEFGGRRTLWGRRSRPVRAVRGVSLRVGAGETLGLVGESGSGKSTTARVLAGLQRPTAGSVRFDGRDIGRAAVDTRLRRELSREVQLVFQDPYASLNPRRTVEEIVTTPLRVHTGMGAAARRDRAAELLGQVGLDPAHLSRYPHEFSGGQRQRIGIARALAPRPRLIVADEPVSALDVSVQAQVLNLLMDLRDELGLSLLFVSHDLAVVRHFCDRVAVMRAGTVVESGPRDEVFGDPKADYTRELLAAAL</sequence>
<organism evidence="6 7">
    <name type="scientific">Streptomyces stramineus</name>
    <dbReference type="NCBI Taxonomy" id="173861"/>
    <lineage>
        <taxon>Bacteria</taxon>
        <taxon>Bacillati</taxon>
        <taxon>Actinomycetota</taxon>
        <taxon>Actinomycetes</taxon>
        <taxon>Kitasatosporales</taxon>
        <taxon>Streptomycetaceae</taxon>
        <taxon>Streptomyces</taxon>
    </lineage>
</organism>
<keyword evidence="7" id="KW-1185">Reference proteome</keyword>
<dbReference type="CDD" id="cd03257">
    <property type="entry name" value="ABC_NikE_OppD_transporters"/>
    <property type="match status" value="2"/>
</dbReference>
<comment type="similarity">
    <text evidence="1">Belongs to the ABC transporter superfamily.</text>
</comment>
<dbReference type="SMART" id="SM00382">
    <property type="entry name" value="AAA"/>
    <property type="match status" value="2"/>
</dbReference>
<dbReference type="InterPro" id="IPR003593">
    <property type="entry name" value="AAA+_ATPase"/>
</dbReference>
<evidence type="ECO:0000256" key="1">
    <source>
        <dbReference type="ARBA" id="ARBA00005417"/>
    </source>
</evidence>
<evidence type="ECO:0000256" key="2">
    <source>
        <dbReference type="ARBA" id="ARBA00022448"/>
    </source>
</evidence>
<keyword evidence="2" id="KW-0813">Transport</keyword>
<keyword evidence="3" id="KW-0547">Nucleotide-binding</keyword>
<dbReference type="InterPro" id="IPR017871">
    <property type="entry name" value="ABC_transporter-like_CS"/>
</dbReference>
<dbReference type="PANTHER" id="PTHR43776:SF7">
    <property type="entry name" value="D,D-DIPEPTIDE TRANSPORT ATP-BINDING PROTEIN DDPF-RELATED"/>
    <property type="match status" value="1"/>
</dbReference>
<feature type="domain" description="ABC transporter" evidence="5">
    <location>
        <begin position="439"/>
        <end position="691"/>
    </location>
</feature>
<evidence type="ECO:0000256" key="4">
    <source>
        <dbReference type="ARBA" id="ARBA00022840"/>
    </source>
</evidence>
<dbReference type="Gene3D" id="3.40.50.300">
    <property type="entry name" value="P-loop containing nucleotide triphosphate hydrolases"/>
    <property type="match status" value="2"/>
</dbReference>
<reference evidence="6 7" key="1">
    <citation type="journal article" date="2019" name="Int. J. Syst. Evol. Microbiol.">
        <title>The Global Catalogue of Microorganisms (GCM) 10K type strain sequencing project: providing services to taxonomists for standard genome sequencing and annotation.</title>
        <authorList>
            <consortium name="The Broad Institute Genomics Platform"/>
            <consortium name="The Broad Institute Genome Sequencing Center for Infectious Disease"/>
            <person name="Wu L."/>
            <person name="Ma J."/>
        </authorList>
    </citation>
    <scope>NUCLEOTIDE SEQUENCE [LARGE SCALE GENOMIC DNA]</scope>
    <source>
        <strain evidence="6 7">JCM 10649</strain>
    </source>
</reference>
<feature type="domain" description="ABC transporter" evidence="5">
    <location>
        <begin position="20"/>
        <end position="268"/>
    </location>
</feature>
<proteinExistence type="inferred from homology"/>
<evidence type="ECO:0000313" key="6">
    <source>
        <dbReference type="EMBL" id="GAA0474855.1"/>
    </source>
</evidence>
<dbReference type="PROSITE" id="PS50893">
    <property type="entry name" value="ABC_TRANSPORTER_2"/>
    <property type="match status" value="2"/>
</dbReference>
<gene>
    <name evidence="6" type="ORF">GCM10009544_41090</name>
</gene>
<dbReference type="NCBIfam" id="NF007739">
    <property type="entry name" value="PRK10419.1"/>
    <property type="match status" value="2"/>
</dbReference>
<evidence type="ECO:0000313" key="7">
    <source>
        <dbReference type="Proteomes" id="UP001499895"/>
    </source>
</evidence>
<protein>
    <recommendedName>
        <fullName evidence="5">ABC transporter domain-containing protein</fullName>
    </recommendedName>
</protein>
<dbReference type="InterPro" id="IPR013563">
    <property type="entry name" value="Oligopep_ABC_C"/>
</dbReference>
<name>A0ABN1AEY6_9ACTN</name>
<evidence type="ECO:0000259" key="5">
    <source>
        <dbReference type="PROSITE" id="PS50893"/>
    </source>
</evidence>
<keyword evidence="4" id="KW-0067">ATP-binding</keyword>
<comment type="caution">
    <text evidence="6">The sequence shown here is derived from an EMBL/GenBank/DDBJ whole genome shotgun (WGS) entry which is preliminary data.</text>
</comment>
<dbReference type="PROSITE" id="PS00211">
    <property type="entry name" value="ABC_TRANSPORTER_1"/>
    <property type="match status" value="2"/>
</dbReference>
<dbReference type="Pfam" id="PF00005">
    <property type="entry name" value="ABC_tran"/>
    <property type="match status" value="2"/>
</dbReference>
<evidence type="ECO:0000256" key="3">
    <source>
        <dbReference type="ARBA" id="ARBA00022741"/>
    </source>
</evidence>